<keyword evidence="2" id="KW-1185">Reference proteome</keyword>
<organism evidence="1 2">
    <name type="scientific">Phytophthora infestans</name>
    <name type="common">Potato late blight agent</name>
    <name type="synonym">Botrytis infestans</name>
    <dbReference type="NCBI Taxonomy" id="4787"/>
    <lineage>
        <taxon>Eukaryota</taxon>
        <taxon>Sar</taxon>
        <taxon>Stramenopiles</taxon>
        <taxon>Oomycota</taxon>
        <taxon>Peronosporomycetes</taxon>
        <taxon>Peronosporales</taxon>
        <taxon>Peronosporaceae</taxon>
        <taxon>Phytophthora</taxon>
    </lineage>
</organism>
<comment type="caution">
    <text evidence="1">The sequence shown here is derived from an EMBL/GenBank/DDBJ whole genome shotgun (WGS) entry which is preliminary data.</text>
</comment>
<reference evidence="1" key="1">
    <citation type="submission" date="2020-04" db="EMBL/GenBank/DDBJ databases">
        <title>Hybrid Assembly of Korean Phytophthora infestans isolates.</title>
        <authorList>
            <person name="Prokchorchik M."/>
            <person name="Lee Y."/>
            <person name="Seo J."/>
            <person name="Cho J.-H."/>
            <person name="Park Y.-E."/>
            <person name="Jang D.-C."/>
            <person name="Im J.-S."/>
            <person name="Choi J.-G."/>
            <person name="Park H.-J."/>
            <person name="Lee G.-B."/>
            <person name="Lee Y.-G."/>
            <person name="Hong S.-Y."/>
            <person name="Cho K."/>
            <person name="Sohn K.H."/>
        </authorList>
    </citation>
    <scope>NUCLEOTIDE SEQUENCE</scope>
    <source>
        <strain evidence="1">KR_1_A1</strain>
    </source>
</reference>
<dbReference type="AlphaFoldDB" id="A0A833SQP3"/>
<evidence type="ECO:0000313" key="1">
    <source>
        <dbReference type="EMBL" id="KAF4030554.1"/>
    </source>
</evidence>
<accession>A0A833SQP3</accession>
<gene>
    <name evidence="1" type="ORF">GN244_ATG17685</name>
</gene>
<name>A0A833SQP3_PHYIN</name>
<proteinExistence type="predicted"/>
<dbReference type="EMBL" id="WSZM01000671">
    <property type="protein sequence ID" value="KAF4030554.1"/>
    <property type="molecule type" value="Genomic_DNA"/>
</dbReference>
<protein>
    <submittedName>
        <fullName evidence="1">Uncharacterized protein</fullName>
    </submittedName>
</protein>
<evidence type="ECO:0000313" key="2">
    <source>
        <dbReference type="Proteomes" id="UP000602510"/>
    </source>
</evidence>
<sequence length="152" mass="16928">MNVLSTEQLQAHSKESIRSAYGEVVSDADLPSDDSESVAGVCGSIADDETARFDIVPEDTANRDDITVASSIESLGHEENTEIQKMNNDLDDTIESREVMGISPFYHQQIGKCVDRDETYSKELRVERHADRKRNAHVQNFANITNDVGLRT</sequence>
<dbReference type="Proteomes" id="UP000602510">
    <property type="component" value="Unassembled WGS sequence"/>
</dbReference>